<proteinExistence type="inferred from homology"/>
<comment type="catalytic activity">
    <reaction evidence="5">
        <text>L-glutamyl-tRNA(Gln) + L-glutamine + ATP + H2O = L-glutaminyl-tRNA(Gln) + L-glutamate + ADP + phosphate + H(+)</text>
        <dbReference type="Rhea" id="RHEA:17521"/>
        <dbReference type="Rhea" id="RHEA-COMP:9681"/>
        <dbReference type="Rhea" id="RHEA-COMP:9684"/>
        <dbReference type="ChEBI" id="CHEBI:15377"/>
        <dbReference type="ChEBI" id="CHEBI:15378"/>
        <dbReference type="ChEBI" id="CHEBI:29985"/>
        <dbReference type="ChEBI" id="CHEBI:30616"/>
        <dbReference type="ChEBI" id="CHEBI:43474"/>
        <dbReference type="ChEBI" id="CHEBI:58359"/>
        <dbReference type="ChEBI" id="CHEBI:78520"/>
        <dbReference type="ChEBI" id="CHEBI:78521"/>
        <dbReference type="ChEBI" id="CHEBI:456216"/>
        <dbReference type="EC" id="6.3.5.7"/>
    </reaction>
</comment>
<dbReference type="EC" id="6.3.5.7" evidence="5"/>
<sequence length="493" mass="53870">MPNLSNLTISKASDLLEKGEVASVDLTKYYLDRIKKYDEKIGAFLLVAEEYALKKAAESDERIKSGKKRGVLDGVPFGIKDVIVTEDIDTTAASKILEGFNPPFSATVIKKLEDAGAIILGKLNCDEFAMGSSTENSAYKVCRNPWDMDRVPGGSSGGSVAAVIADLCIFSLGTETGGSIRQPSSLCSTVGLKPTYGRVSRYGSIAYGSSLDQIGPVGKTVEDVGIVLNVIAGVDSLDSTTVDLKSQISNLKNMESLRDNIKIGVPKEYFGEGLDLEVEKIVREAIDKYKELGAEIVEVSLPMTEYAVPTYYLIAMAEASSNLARYDGIKYGVSAISNIKSQISNLSDVYFKTRGAYLGDEQKRKSILGTYELSAGYYDAYYRKAQKARTLIKKDFDDIFEKVDCLMTPVSPFPAFKIGEKKEDPLSMYLADIYTISANLAGICALSVPCGFTDSKLPVGLQLMGPRFSEEKLLRIAKKYEDVTEWKNKWPAI</sequence>
<dbReference type="EMBL" id="DSYQ01000002">
    <property type="protein sequence ID" value="HGT70737.1"/>
    <property type="molecule type" value="Genomic_DNA"/>
</dbReference>
<dbReference type="PANTHER" id="PTHR11895:SF151">
    <property type="entry name" value="GLUTAMYL-TRNA(GLN) AMIDOTRANSFERASE SUBUNIT A"/>
    <property type="match status" value="1"/>
</dbReference>
<comment type="subunit">
    <text evidence="5">Heterotrimer of A, B and C subunits.</text>
</comment>
<organism evidence="7">
    <name type="scientific">candidate division CPR3 bacterium</name>
    <dbReference type="NCBI Taxonomy" id="2268181"/>
    <lineage>
        <taxon>Bacteria</taxon>
        <taxon>Bacteria division CPR3</taxon>
    </lineage>
</organism>
<feature type="domain" description="Amidase" evidence="6">
    <location>
        <begin position="25"/>
        <end position="474"/>
    </location>
</feature>
<dbReference type="GO" id="GO:0016740">
    <property type="term" value="F:transferase activity"/>
    <property type="evidence" value="ECO:0007669"/>
    <property type="project" value="UniProtKB-KW"/>
</dbReference>
<dbReference type="PANTHER" id="PTHR11895">
    <property type="entry name" value="TRANSAMIDASE"/>
    <property type="match status" value="1"/>
</dbReference>
<dbReference type="SUPFAM" id="SSF75304">
    <property type="entry name" value="Amidase signature (AS) enzymes"/>
    <property type="match status" value="1"/>
</dbReference>
<dbReference type="InterPro" id="IPR036928">
    <property type="entry name" value="AS_sf"/>
</dbReference>
<keyword evidence="3 5" id="KW-0067">ATP-binding</keyword>
<dbReference type="GO" id="GO:0006412">
    <property type="term" value="P:translation"/>
    <property type="evidence" value="ECO:0007669"/>
    <property type="project" value="UniProtKB-UniRule"/>
</dbReference>
<evidence type="ECO:0000256" key="1">
    <source>
        <dbReference type="ARBA" id="ARBA00022598"/>
    </source>
</evidence>
<comment type="caution">
    <text evidence="7">The sequence shown here is derived from an EMBL/GenBank/DDBJ whole genome shotgun (WGS) entry which is preliminary data.</text>
</comment>
<comment type="function">
    <text evidence="5">Allows the formation of correctly charged Gln-tRNA(Gln) through the transamidation of misacylated Glu-tRNA(Gln) in organisms which lack glutaminyl-tRNA synthetase. The reaction takes place in the presence of glutamine and ATP through an activated gamma-phospho-Glu-tRNA(Gln).</text>
</comment>
<dbReference type="GO" id="GO:0050567">
    <property type="term" value="F:glutaminyl-tRNA synthase (glutamine-hydrolyzing) activity"/>
    <property type="evidence" value="ECO:0007669"/>
    <property type="project" value="UniProtKB-UniRule"/>
</dbReference>
<feature type="active site" description="Acyl-ester intermediate" evidence="5">
    <location>
        <position position="179"/>
    </location>
</feature>
<accession>A0A7C4LZG2</accession>
<evidence type="ECO:0000313" key="7">
    <source>
        <dbReference type="EMBL" id="HGT70737.1"/>
    </source>
</evidence>
<dbReference type="InterPro" id="IPR000120">
    <property type="entry name" value="Amidase"/>
</dbReference>
<dbReference type="Gene3D" id="3.90.1300.10">
    <property type="entry name" value="Amidase signature (AS) domain"/>
    <property type="match status" value="1"/>
</dbReference>
<reference evidence="7" key="1">
    <citation type="journal article" date="2020" name="mSystems">
        <title>Genome- and Community-Level Interaction Insights into Carbon Utilization and Element Cycling Functions of Hydrothermarchaeota in Hydrothermal Sediment.</title>
        <authorList>
            <person name="Zhou Z."/>
            <person name="Liu Y."/>
            <person name="Xu W."/>
            <person name="Pan J."/>
            <person name="Luo Z.H."/>
            <person name="Li M."/>
        </authorList>
    </citation>
    <scope>NUCLEOTIDE SEQUENCE [LARGE SCALE GENOMIC DNA]</scope>
    <source>
        <strain evidence="7">SpSt-579</strain>
    </source>
</reference>
<dbReference type="HAMAP" id="MF_00120">
    <property type="entry name" value="GatA"/>
    <property type="match status" value="1"/>
</dbReference>
<protein>
    <recommendedName>
        <fullName evidence="5">Glutamyl-tRNA(Gln) amidotransferase subunit A</fullName>
        <shortName evidence="5">Glu-ADT subunit A</shortName>
        <ecNumber evidence="5">6.3.5.7</ecNumber>
    </recommendedName>
</protein>
<evidence type="ECO:0000256" key="3">
    <source>
        <dbReference type="ARBA" id="ARBA00022840"/>
    </source>
</evidence>
<dbReference type="GO" id="GO:0030956">
    <property type="term" value="C:glutamyl-tRNA(Gln) amidotransferase complex"/>
    <property type="evidence" value="ECO:0007669"/>
    <property type="project" value="InterPro"/>
</dbReference>
<dbReference type="NCBIfam" id="TIGR00132">
    <property type="entry name" value="gatA"/>
    <property type="match status" value="1"/>
</dbReference>
<keyword evidence="7" id="KW-0808">Transferase</keyword>
<keyword evidence="2 5" id="KW-0547">Nucleotide-binding</keyword>
<feature type="active site" description="Charge relay system" evidence="5">
    <location>
        <position position="80"/>
    </location>
</feature>
<keyword evidence="1 5" id="KW-0436">Ligase</keyword>
<feature type="active site" description="Charge relay system" evidence="5">
    <location>
        <position position="155"/>
    </location>
</feature>
<evidence type="ECO:0000256" key="2">
    <source>
        <dbReference type="ARBA" id="ARBA00022741"/>
    </source>
</evidence>
<evidence type="ECO:0000256" key="4">
    <source>
        <dbReference type="ARBA" id="ARBA00022917"/>
    </source>
</evidence>
<evidence type="ECO:0000256" key="5">
    <source>
        <dbReference type="HAMAP-Rule" id="MF_00120"/>
    </source>
</evidence>
<dbReference type="AlphaFoldDB" id="A0A7C4LZG2"/>
<dbReference type="Pfam" id="PF01425">
    <property type="entry name" value="Amidase"/>
    <property type="match status" value="1"/>
</dbReference>
<evidence type="ECO:0000259" key="6">
    <source>
        <dbReference type="Pfam" id="PF01425"/>
    </source>
</evidence>
<dbReference type="InterPro" id="IPR004412">
    <property type="entry name" value="GatA"/>
</dbReference>
<dbReference type="InterPro" id="IPR023631">
    <property type="entry name" value="Amidase_dom"/>
</dbReference>
<dbReference type="GO" id="GO:0005524">
    <property type="term" value="F:ATP binding"/>
    <property type="evidence" value="ECO:0007669"/>
    <property type="project" value="UniProtKB-KW"/>
</dbReference>
<keyword evidence="4 5" id="KW-0648">Protein biosynthesis</keyword>
<name>A0A7C4LZG2_UNCC3</name>
<comment type="similarity">
    <text evidence="5">Belongs to the amidase family. GatA subfamily.</text>
</comment>
<gene>
    <name evidence="5 7" type="primary">gatA</name>
    <name evidence="7" type="ORF">ENT43_00570</name>
</gene>